<dbReference type="PATRIC" id="fig|1189611.3.peg.3643"/>
<dbReference type="STRING" id="204799.GCA_001696575_00964"/>
<proteinExistence type="predicted"/>
<dbReference type="InterPro" id="IPR046606">
    <property type="entry name" value="DUF6665"/>
</dbReference>
<protein>
    <submittedName>
        <fullName evidence="1">Uncharacterized protein</fullName>
    </submittedName>
</protein>
<comment type="caution">
    <text evidence="1">The sequence shown here is derived from an EMBL/GenBank/DDBJ whole genome shotgun (WGS) entry which is preliminary data.</text>
</comment>
<evidence type="ECO:0000313" key="1">
    <source>
        <dbReference type="EMBL" id="EIM72773.1"/>
    </source>
</evidence>
<sequence>MSSDKNGFRHAELPGSVTGLVPHPLSGDTVLQHEIVAEQASSLGHAGRRVEKALLRLAAADPADSQEVERRLHAAADAVHGYFIQRELCGLRRHDDVIADLSIPGRVLARLGAC</sequence>
<dbReference type="Pfam" id="PF20370">
    <property type="entry name" value="DUF6665"/>
    <property type="match status" value="1"/>
</dbReference>
<reference evidence="1 2" key="1">
    <citation type="journal article" date="2012" name="J. Bacteriol.">
        <title>Genome Sequence of Nitratireductor aquibiodomus Strain RA22.</title>
        <authorList>
            <person name="Singh A."/>
            <person name="Jangir P.K."/>
            <person name="Kumari C."/>
            <person name="Sharma R."/>
        </authorList>
    </citation>
    <scope>NUCLEOTIDE SEQUENCE [LARGE SCALE GENOMIC DNA]</scope>
    <source>
        <strain evidence="1 2">RA22</strain>
    </source>
</reference>
<dbReference type="RefSeq" id="WP_007009889.1">
    <property type="nucleotide sequence ID" value="NZ_AJXZ01000048.1"/>
</dbReference>
<dbReference type="AlphaFoldDB" id="I5BT71"/>
<organism evidence="1 2">
    <name type="scientific">Nitratireductor aquibiodomus RA22</name>
    <dbReference type="NCBI Taxonomy" id="1189611"/>
    <lineage>
        <taxon>Bacteria</taxon>
        <taxon>Pseudomonadati</taxon>
        <taxon>Pseudomonadota</taxon>
        <taxon>Alphaproteobacteria</taxon>
        <taxon>Hyphomicrobiales</taxon>
        <taxon>Phyllobacteriaceae</taxon>
        <taxon>Nitratireductor</taxon>
    </lineage>
</organism>
<accession>I5BT71</accession>
<name>I5BT71_9HYPH</name>
<dbReference type="Proteomes" id="UP000004622">
    <property type="component" value="Unassembled WGS sequence"/>
</dbReference>
<gene>
    <name evidence="1" type="ORF">A33O_18039</name>
</gene>
<dbReference type="EMBL" id="AJXZ01000048">
    <property type="protein sequence ID" value="EIM72773.1"/>
    <property type="molecule type" value="Genomic_DNA"/>
</dbReference>
<evidence type="ECO:0000313" key="2">
    <source>
        <dbReference type="Proteomes" id="UP000004622"/>
    </source>
</evidence>